<feature type="domain" description="CMP/dCMP-type deaminase" evidence="5">
    <location>
        <begin position="142"/>
        <end position="263"/>
    </location>
</feature>
<evidence type="ECO:0000256" key="3">
    <source>
        <dbReference type="ARBA" id="ARBA00022723"/>
    </source>
</evidence>
<dbReference type="GO" id="GO:0008270">
    <property type="term" value="F:zinc ion binding"/>
    <property type="evidence" value="ECO:0007669"/>
    <property type="project" value="InterPro"/>
</dbReference>
<dbReference type="InterPro" id="IPR002125">
    <property type="entry name" value="CMP_dCMP_dom"/>
</dbReference>
<dbReference type="SUPFAM" id="SSF53927">
    <property type="entry name" value="Cytidine deaminase-like"/>
    <property type="match status" value="1"/>
</dbReference>
<keyword evidence="1" id="KW-0808">Transferase</keyword>
<evidence type="ECO:0000256" key="4">
    <source>
        <dbReference type="ARBA" id="ARBA00022833"/>
    </source>
</evidence>
<accession>A0A419DAV7</accession>
<dbReference type="InterPro" id="IPR050385">
    <property type="entry name" value="Archaeal_FAD_synthase"/>
</dbReference>
<gene>
    <name evidence="6" type="ORF">C4544_05410</name>
</gene>
<dbReference type="GO" id="GO:0016779">
    <property type="term" value="F:nucleotidyltransferase activity"/>
    <property type="evidence" value="ECO:0007669"/>
    <property type="project" value="UniProtKB-KW"/>
</dbReference>
<evidence type="ECO:0000256" key="1">
    <source>
        <dbReference type="ARBA" id="ARBA00022679"/>
    </source>
</evidence>
<organism evidence="6 7">
    <name type="scientific">candidate division WS5 bacterium</name>
    <dbReference type="NCBI Taxonomy" id="2093353"/>
    <lineage>
        <taxon>Bacteria</taxon>
        <taxon>candidate division WS5</taxon>
    </lineage>
</organism>
<dbReference type="InterPro" id="IPR014729">
    <property type="entry name" value="Rossmann-like_a/b/a_fold"/>
</dbReference>
<dbReference type="PANTHER" id="PTHR43793:SF1">
    <property type="entry name" value="FAD SYNTHASE"/>
    <property type="match status" value="1"/>
</dbReference>
<dbReference type="EMBL" id="QZJW01000049">
    <property type="protein sequence ID" value="RJO60271.1"/>
    <property type="molecule type" value="Genomic_DNA"/>
</dbReference>
<dbReference type="Gene3D" id="3.40.50.620">
    <property type="entry name" value="HUPs"/>
    <property type="match status" value="1"/>
</dbReference>
<dbReference type="PROSITE" id="PS00903">
    <property type="entry name" value="CYT_DCMP_DEAMINASES_1"/>
    <property type="match status" value="1"/>
</dbReference>
<dbReference type="AlphaFoldDB" id="A0A419DAV7"/>
<name>A0A419DAV7_9BACT</name>
<dbReference type="Pfam" id="PF00383">
    <property type="entry name" value="dCMP_cyt_deam_1"/>
    <property type="match status" value="1"/>
</dbReference>
<dbReference type="SUPFAM" id="SSF52374">
    <property type="entry name" value="Nucleotidylyl transferase"/>
    <property type="match status" value="1"/>
</dbReference>
<dbReference type="PROSITE" id="PS51747">
    <property type="entry name" value="CYT_DCMP_DEAMINASES_2"/>
    <property type="match status" value="1"/>
</dbReference>
<keyword evidence="3" id="KW-0479">Metal-binding</keyword>
<protein>
    <recommendedName>
        <fullName evidence="5">CMP/dCMP-type deaminase domain-containing protein</fullName>
    </recommendedName>
</protein>
<proteinExistence type="predicted"/>
<dbReference type="InterPro" id="IPR004821">
    <property type="entry name" value="Cyt_trans-like"/>
</dbReference>
<keyword evidence="4" id="KW-0862">Zinc</keyword>
<dbReference type="PANTHER" id="PTHR43793">
    <property type="entry name" value="FAD SYNTHASE"/>
    <property type="match status" value="1"/>
</dbReference>
<evidence type="ECO:0000259" key="5">
    <source>
        <dbReference type="PROSITE" id="PS51747"/>
    </source>
</evidence>
<dbReference type="Proteomes" id="UP000285655">
    <property type="component" value="Unassembled WGS sequence"/>
</dbReference>
<dbReference type="GO" id="GO:0016787">
    <property type="term" value="F:hydrolase activity"/>
    <property type="evidence" value="ECO:0007669"/>
    <property type="project" value="InterPro"/>
</dbReference>
<evidence type="ECO:0000313" key="6">
    <source>
        <dbReference type="EMBL" id="RJO60271.1"/>
    </source>
</evidence>
<reference evidence="6 7" key="1">
    <citation type="journal article" date="2017" name="ISME J.">
        <title>Energy and carbon metabolisms in a deep terrestrial subsurface fluid microbial community.</title>
        <authorList>
            <person name="Momper L."/>
            <person name="Jungbluth S.P."/>
            <person name="Lee M.D."/>
            <person name="Amend J.P."/>
        </authorList>
    </citation>
    <scope>NUCLEOTIDE SEQUENCE [LARGE SCALE GENOMIC DNA]</scope>
    <source>
        <strain evidence="6">SURF_29</strain>
    </source>
</reference>
<comment type="caution">
    <text evidence="6">The sequence shown here is derived from an EMBL/GenBank/DDBJ whole genome shotgun (WGS) entry which is preliminary data.</text>
</comment>
<dbReference type="Gene3D" id="3.40.140.10">
    <property type="entry name" value="Cytidine Deaminase, domain 2"/>
    <property type="match status" value="1"/>
</dbReference>
<dbReference type="InterPro" id="IPR016193">
    <property type="entry name" value="Cytidine_deaminase-like"/>
</dbReference>
<evidence type="ECO:0000256" key="2">
    <source>
        <dbReference type="ARBA" id="ARBA00022695"/>
    </source>
</evidence>
<dbReference type="Pfam" id="PF01467">
    <property type="entry name" value="CTP_transf_like"/>
    <property type="match status" value="1"/>
</dbReference>
<sequence>MKIITPKELKIIIRPYTVTLFGDVFDLFNVEHVRFLRECSNIGRPLVVIVQADKTARVRLGFNRPIMNEKSRAEMVAALEFVDFVLILKRPSDYDKYLEIIKPKYYIFPKGIMKHRKYAASLIRKKYPRTKVVFIKSNVHRYNLDNSLSKAKEKRNYSKIKNSIIRRLYFIADNSSASVGKISAIITLGDKIIAESDNVEGRNMHAEEIVINKAKTKGFDLEKIKLYVLIPPCILCAKKILKNSISEVYYLHDYGNDDGLELLHKNGVKVRKMKF</sequence>
<dbReference type="InterPro" id="IPR016192">
    <property type="entry name" value="APOBEC/CMP_deaminase_Zn-bd"/>
</dbReference>
<keyword evidence="2" id="KW-0548">Nucleotidyltransferase</keyword>
<evidence type="ECO:0000313" key="7">
    <source>
        <dbReference type="Proteomes" id="UP000285655"/>
    </source>
</evidence>